<sequence length="457" mass="50403">MRRKNRKWAAMAVGLYLLVMWSAYRWSIGQRPADGPILEHIQHEEMRKFKERRALEAEEYAKAQPHLAEARLNAAGPAFVAARYDQNHIVFVVTTNTESRFSASPLMRSGGQPTRVSAPANPAAPLAGLQELWEPDSQALHFFPAIVQKTQPGEQWILSLSATTTIPVAIERTVIAPAGCSLGMGFLASIPPDQQHAFAASGHDYFLVRNAAVAPVDSPIAAHIGEFPDWKTPPSLAHEIEQQLNQRMQQEVSDIDARLLANAHSPGASAAELPVGNARPRLKEWIHADQGLARGEGTLDYDLHAYRLTPDGAPRLYVRARWKLNDAPAFLMTAWFQAEWPKPESQKAGSPDTQPVLLWSDSSWSLAMRQGEAPASLGDRLDFQTILNEFDADSDGWAELLVHSYDIQSDQTQSSGAHSPATASTTIAPYLYTDKGLEPLKMAFHRDLQSPESCLDP</sequence>
<proteinExistence type="predicted"/>
<evidence type="ECO:0000313" key="1">
    <source>
        <dbReference type="EMBL" id="SPF46057.1"/>
    </source>
</evidence>
<gene>
    <name evidence="1" type="ORF">SBA1_630006</name>
</gene>
<evidence type="ECO:0000313" key="2">
    <source>
        <dbReference type="Proteomes" id="UP000238701"/>
    </source>
</evidence>
<protein>
    <submittedName>
        <fullName evidence="1">Uncharacterized protein</fullName>
    </submittedName>
</protein>
<accession>A0A2U3L2G1</accession>
<reference evidence="2" key="1">
    <citation type="submission" date="2018-02" db="EMBL/GenBank/DDBJ databases">
        <authorList>
            <person name="Hausmann B."/>
        </authorList>
    </citation>
    <scope>NUCLEOTIDE SEQUENCE [LARGE SCALE GENOMIC DNA]</scope>
    <source>
        <strain evidence="2">Peat soil MAG SbA1</strain>
    </source>
</reference>
<name>A0A2U3L2G1_9BACT</name>
<dbReference type="Proteomes" id="UP000238701">
    <property type="component" value="Unassembled WGS sequence"/>
</dbReference>
<dbReference type="AlphaFoldDB" id="A0A2U3L2G1"/>
<dbReference type="EMBL" id="OMOD01000159">
    <property type="protein sequence ID" value="SPF46057.1"/>
    <property type="molecule type" value="Genomic_DNA"/>
</dbReference>
<organism evidence="1 2">
    <name type="scientific">Candidatus Sulfotelmatobacter kueseliae</name>
    <dbReference type="NCBI Taxonomy" id="2042962"/>
    <lineage>
        <taxon>Bacteria</taxon>
        <taxon>Pseudomonadati</taxon>
        <taxon>Acidobacteriota</taxon>
        <taxon>Terriglobia</taxon>
        <taxon>Terriglobales</taxon>
        <taxon>Candidatus Korobacteraceae</taxon>
        <taxon>Candidatus Sulfotelmatobacter</taxon>
    </lineage>
</organism>